<dbReference type="AlphaFoldDB" id="A0A183T8I4"/>
<keyword evidence="2" id="KW-1185">Reference proteome</keyword>
<dbReference type="WBParaSite" id="SSLN_0001327801-mRNA-1">
    <property type="protein sequence ID" value="SSLN_0001327801-mRNA-1"/>
    <property type="gene ID" value="SSLN_0001327801"/>
</dbReference>
<reference evidence="1 2" key="2">
    <citation type="submission" date="2018-11" db="EMBL/GenBank/DDBJ databases">
        <authorList>
            <consortium name="Pathogen Informatics"/>
        </authorList>
    </citation>
    <scope>NUCLEOTIDE SEQUENCE [LARGE SCALE GENOMIC DNA]</scope>
    <source>
        <strain evidence="1 2">NST_G2</strain>
    </source>
</reference>
<evidence type="ECO:0000313" key="3">
    <source>
        <dbReference type="WBParaSite" id="SSLN_0001327801-mRNA-1"/>
    </source>
</evidence>
<evidence type="ECO:0000313" key="1">
    <source>
        <dbReference type="EMBL" id="VDL99167.1"/>
    </source>
</evidence>
<organism evidence="3">
    <name type="scientific">Schistocephalus solidus</name>
    <name type="common">Tapeworm</name>
    <dbReference type="NCBI Taxonomy" id="70667"/>
    <lineage>
        <taxon>Eukaryota</taxon>
        <taxon>Metazoa</taxon>
        <taxon>Spiralia</taxon>
        <taxon>Lophotrochozoa</taxon>
        <taxon>Platyhelminthes</taxon>
        <taxon>Cestoda</taxon>
        <taxon>Eucestoda</taxon>
        <taxon>Diphyllobothriidea</taxon>
        <taxon>Diphyllobothriidae</taxon>
        <taxon>Schistocephalus</taxon>
    </lineage>
</organism>
<dbReference type="EMBL" id="UYSU01037538">
    <property type="protein sequence ID" value="VDL99167.1"/>
    <property type="molecule type" value="Genomic_DNA"/>
</dbReference>
<proteinExistence type="predicted"/>
<reference evidence="3" key="1">
    <citation type="submission" date="2016-06" db="UniProtKB">
        <authorList>
            <consortium name="WormBaseParasite"/>
        </authorList>
    </citation>
    <scope>IDENTIFICATION</scope>
</reference>
<name>A0A183T8I4_SCHSO</name>
<evidence type="ECO:0000313" key="2">
    <source>
        <dbReference type="Proteomes" id="UP000275846"/>
    </source>
</evidence>
<gene>
    <name evidence="1" type="ORF">SSLN_LOCUS12782</name>
</gene>
<dbReference type="Proteomes" id="UP000275846">
    <property type="component" value="Unassembled WGS sequence"/>
</dbReference>
<sequence>MLSCAAVLRLWSSSLAHLPFVLFLAMWGLSFPRTVLRLCSGNFLSCKRTSHCSPCQGNSPAGPTAPICVTDQVQCCPNSFLYSAVKLLTDSPCQALASGDLLSLARDLLMGEENILEAAPHLSTTLATWSESTTNCSCAPHRWKIVRDDSTNSVIRCVCSNDDRQSRVIVCEQQI</sequence>
<protein>
    <submittedName>
        <fullName evidence="1 3">Uncharacterized protein</fullName>
    </submittedName>
</protein>
<accession>A0A183T8I4</accession>